<dbReference type="Gene3D" id="2.30.29.30">
    <property type="entry name" value="Pleckstrin-homology domain (PH domain)/Phosphotyrosine-binding domain (PTB)"/>
    <property type="match status" value="1"/>
</dbReference>
<dbReference type="FunFam" id="3.30.70.3490:FF:000002">
    <property type="entry name" value="Oxysterol-binding protein"/>
    <property type="match status" value="1"/>
</dbReference>
<dbReference type="GO" id="GO:0097038">
    <property type="term" value="C:perinuclear endoplasmic reticulum"/>
    <property type="evidence" value="ECO:0007669"/>
    <property type="project" value="TreeGrafter"/>
</dbReference>
<feature type="region of interest" description="Disordered" evidence="13">
    <location>
        <begin position="812"/>
        <end position="858"/>
    </location>
</feature>
<dbReference type="Gene3D" id="3.30.70.3490">
    <property type="match status" value="1"/>
</dbReference>
<dbReference type="InterPro" id="IPR000648">
    <property type="entry name" value="Oxysterol-bd"/>
</dbReference>
<evidence type="ECO:0000256" key="7">
    <source>
        <dbReference type="ARBA" id="ARBA00022490"/>
    </source>
</evidence>
<keyword evidence="12" id="KW-0472">Membrane</keyword>
<evidence type="ECO:0000256" key="9">
    <source>
        <dbReference type="ARBA" id="ARBA00022824"/>
    </source>
</evidence>
<keyword evidence="8" id="KW-0597">Phosphoprotein</keyword>
<dbReference type="SMART" id="SM00233">
    <property type="entry name" value="PH"/>
    <property type="match status" value="1"/>
</dbReference>
<dbReference type="CDD" id="cd13287">
    <property type="entry name" value="PH_ORP3_ORP6_ORP7"/>
    <property type="match status" value="1"/>
</dbReference>
<dbReference type="GO" id="GO:0005789">
    <property type="term" value="C:endoplasmic reticulum membrane"/>
    <property type="evidence" value="ECO:0007669"/>
    <property type="project" value="UniProtKB-SubCell"/>
</dbReference>
<evidence type="ECO:0000256" key="3">
    <source>
        <dbReference type="ARBA" id="ARBA00004586"/>
    </source>
</evidence>
<evidence type="ECO:0000256" key="10">
    <source>
        <dbReference type="ARBA" id="ARBA00023055"/>
    </source>
</evidence>
<evidence type="ECO:0000256" key="1">
    <source>
        <dbReference type="ARBA" id="ARBA00004236"/>
    </source>
</evidence>
<evidence type="ECO:0000256" key="12">
    <source>
        <dbReference type="ARBA" id="ARBA00023136"/>
    </source>
</evidence>
<dbReference type="GO" id="GO:0015485">
    <property type="term" value="F:cholesterol binding"/>
    <property type="evidence" value="ECO:0007669"/>
    <property type="project" value="TreeGrafter"/>
</dbReference>
<gene>
    <name evidence="15" type="ORF">D4764_01G0019510</name>
</gene>
<dbReference type="GO" id="GO:0006699">
    <property type="term" value="P:bile acid biosynthetic process"/>
    <property type="evidence" value="ECO:0007669"/>
    <property type="project" value="UniProtKB-ARBA"/>
</dbReference>
<dbReference type="InterPro" id="IPR037239">
    <property type="entry name" value="OSBP_sf"/>
</dbReference>
<keyword evidence="11" id="KW-0446">Lipid-binding</keyword>
<organism evidence="15 16">
    <name type="scientific">Takifugu flavidus</name>
    <name type="common">sansaifugu</name>
    <dbReference type="NCBI Taxonomy" id="433684"/>
    <lineage>
        <taxon>Eukaryota</taxon>
        <taxon>Metazoa</taxon>
        <taxon>Chordata</taxon>
        <taxon>Craniata</taxon>
        <taxon>Vertebrata</taxon>
        <taxon>Euteleostomi</taxon>
        <taxon>Actinopterygii</taxon>
        <taxon>Neopterygii</taxon>
        <taxon>Teleostei</taxon>
        <taxon>Neoteleostei</taxon>
        <taxon>Acanthomorphata</taxon>
        <taxon>Eupercaria</taxon>
        <taxon>Tetraodontiformes</taxon>
        <taxon>Tetradontoidea</taxon>
        <taxon>Tetraodontidae</taxon>
        <taxon>Takifugu</taxon>
    </lineage>
</organism>
<dbReference type="Pfam" id="PF15409">
    <property type="entry name" value="PH_8"/>
    <property type="match status" value="1"/>
</dbReference>
<protein>
    <submittedName>
        <fullName evidence="15">Oxysterol-binding protein-related protein 6</fullName>
    </submittedName>
</protein>
<sequence length="903" mass="100780">MDACGSPLNRSQSLASGLEKASPTWKPPHSRSSSTLSSPHSRQLIKDWEVIDDLQAEVHPGGESPHDMTTPGICEGYLLKRRKWPLKGWHKRYFVLEAGILRYSKSQQDVLRGRVQGSLDVSHAVMAVNKKSYRIDLDAGDILYHMKAKSHELFYIWVTKLQAHRLYKRNEAAHIHSGLLTALCHCAAGGLADRNGDLVIIESRRKPLIPSELQPNSVSPLQSSAGLTDLTVAPGDPPSGNAAVNKKVSAWLQQSHQPDACAQELNRCHLDLSELNRLIKSLQTLEVGQAFTNGDLKRIISIQNLSLEKPKKSKSGKIWGHSRTLSRVEALGMLSSSHLSNSSHASVPSIPDYVYSQLSLPTAMLSPDSKKIQQDICSVSMRVLASLKSVHETLSQERQKLQEAWEANNTHQSAEPSGVSNSSQGPPSVTDSAAEYFDASDDILCGSSSEVSDESGLSDGSTTNSEPEQGHVSVTRKYRASIPTVPVGAAPKSTGRRTTLPSPCPDNSHVGLMAILYNNIGKHPLSAAGLCFNSRLVSEAFTCCSPGKDLARVSMPAALNEPVNLLQRLCEELEYSELLDTANNTADPYQRMVYIAAFAISGYASATFRNRYKPFNPVLGETFECTRDGFRFISEQVPQKPVLKHIIADMIQSAKLRRQEILDRSLSPSAHLCLSRGSRPLRFLARFGDHYEWNKVVTCIHNVLSQQRYLEHYGEVTIRNLKSNACTCKITFVKSRYWGSDGNKNEVQGTVLDQSGSIIHRFGGLWHEGIFCDTLPTPKCIWKPNPQPKDYLLYYGFSTFAMELNELTPDLEPLLPPTDTRLRPDQRMLEEGKVDETDKKKDEIEERQRERRKELSKMGKDHVPRFFKKSTDSCGRDVWITNETYWKLRENPGFSRLENPQLW</sequence>
<evidence type="ECO:0000256" key="2">
    <source>
        <dbReference type="ARBA" id="ARBA00004514"/>
    </source>
</evidence>
<proteinExistence type="inferred from homology"/>
<dbReference type="Gene3D" id="2.40.160.120">
    <property type="match status" value="1"/>
</dbReference>
<dbReference type="Pfam" id="PF01237">
    <property type="entry name" value="Oxysterol_BP"/>
    <property type="match status" value="1"/>
</dbReference>
<evidence type="ECO:0000256" key="6">
    <source>
        <dbReference type="ARBA" id="ARBA00022475"/>
    </source>
</evidence>
<dbReference type="InterPro" id="IPR041680">
    <property type="entry name" value="PH_8"/>
</dbReference>
<dbReference type="PANTHER" id="PTHR10972:SF146">
    <property type="entry name" value="OXYSTEROL-BINDING PROTEIN"/>
    <property type="match status" value="1"/>
</dbReference>
<dbReference type="SUPFAM" id="SSF50729">
    <property type="entry name" value="PH domain-like"/>
    <property type="match status" value="1"/>
</dbReference>
<comment type="subcellular location">
    <subcellularLocation>
        <location evidence="1">Cell membrane</location>
    </subcellularLocation>
    <subcellularLocation>
        <location evidence="2">Cytoplasm</location>
        <location evidence="2">Cytosol</location>
    </subcellularLocation>
    <subcellularLocation>
        <location evidence="3">Endoplasmic reticulum membrane</location>
    </subcellularLocation>
</comment>
<evidence type="ECO:0000256" key="4">
    <source>
        <dbReference type="ARBA" id="ARBA00008842"/>
    </source>
</evidence>
<feature type="region of interest" description="Disordered" evidence="13">
    <location>
        <begin position="448"/>
        <end position="504"/>
    </location>
</feature>
<comment type="similarity">
    <text evidence="4">Belongs to the OSBP family.</text>
</comment>
<dbReference type="EMBL" id="RHFK02000001">
    <property type="protein sequence ID" value="TWW82136.1"/>
    <property type="molecule type" value="Genomic_DNA"/>
</dbReference>
<feature type="region of interest" description="Disordered" evidence="13">
    <location>
        <begin position="1"/>
        <end position="41"/>
    </location>
</feature>
<keyword evidence="9" id="KW-0256">Endoplasmic reticulum</keyword>
<dbReference type="InterPro" id="IPR011993">
    <property type="entry name" value="PH-like_dom_sf"/>
</dbReference>
<name>A0A5C6PT23_9TELE</name>
<dbReference type="PANTHER" id="PTHR10972">
    <property type="entry name" value="OXYSTEROL-BINDING PROTEIN-RELATED"/>
    <property type="match status" value="1"/>
</dbReference>
<evidence type="ECO:0000256" key="8">
    <source>
        <dbReference type="ARBA" id="ARBA00022553"/>
    </source>
</evidence>
<dbReference type="InterPro" id="IPR001849">
    <property type="entry name" value="PH_domain"/>
</dbReference>
<dbReference type="GO" id="GO:0005829">
    <property type="term" value="C:cytosol"/>
    <property type="evidence" value="ECO:0007669"/>
    <property type="project" value="UniProtKB-SubCell"/>
</dbReference>
<keyword evidence="6" id="KW-1003">Cell membrane</keyword>
<feature type="compositionally biased region" description="Polar residues" evidence="13">
    <location>
        <begin position="407"/>
        <end position="431"/>
    </location>
</feature>
<accession>A0A5C6PT23</accession>
<dbReference type="GO" id="GO:0005886">
    <property type="term" value="C:plasma membrane"/>
    <property type="evidence" value="ECO:0007669"/>
    <property type="project" value="UniProtKB-SubCell"/>
</dbReference>
<dbReference type="FunFam" id="2.30.29.30:FF:000011">
    <property type="entry name" value="Oxysterol-binding protein"/>
    <property type="match status" value="1"/>
</dbReference>
<feature type="domain" description="PH" evidence="14">
    <location>
        <begin position="71"/>
        <end position="166"/>
    </location>
</feature>
<keyword evidence="7" id="KW-0963">Cytoplasm</keyword>
<evidence type="ECO:0000256" key="5">
    <source>
        <dbReference type="ARBA" id="ARBA00022448"/>
    </source>
</evidence>
<keyword evidence="10" id="KW-0445">Lipid transport</keyword>
<feature type="compositionally biased region" description="Low complexity" evidence="13">
    <location>
        <begin position="448"/>
        <end position="461"/>
    </location>
</feature>
<dbReference type="SUPFAM" id="SSF144000">
    <property type="entry name" value="Oxysterol-binding protein-like"/>
    <property type="match status" value="1"/>
</dbReference>
<feature type="compositionally biased region" description="Low complexity" evidence="13">
    <location>
        <begin position="30"/>
        <end position="41"/>
    </location>
</feature>
<reference evidence="15 16" key="1">
    <citation type="submission" date="2019-04" db="EMBL/GenBank/DDBJ databases">
        <title>Chromosome genome assembly for Takifugu flavidus.</title>
        <authorList>
            <person name="Xiao S."/>
        </authorList>
    </citation>
    <scope>NUCLEOTIDE SEQUENCE [LARGE SCALE GENOMIC DNA]</scope>
    <source>
        <strain evidence="15">HTHZ2018</strain>
        <tissue evidence="15">Muscle</tissue>
    </source>
</reference>
<dbReference type="AlphaFoldDB" id="A0A5C6PT23"/>
<feature type="region of interest" description="Disordered" evidence="13">
    <location>
        <begin position="406"/>
        <end position="432"/>
    </location>
</feature>
<evidence type="ECO:0000259" key="14">
    <source>
        <dbReference type="PROSITE" id="PS50003"/>
    </source>
</evidence>
<dbReference type="FunFam" id="2.40.160.120:FF:000001">
    <property type="entry name" value="Oxysterol-binding protein"/>
    <property type="match status" value="1"/>
</dbReference>
<keyword evidence="16" id="KW-1185">Reference proteome</keyword>
<dbReference type="Proteomes" id="UP000324091">
    <property type="component" value="Chromosome 1"/>
</dbReference>
<dbReference type="GO" id="GO:0120015">
    <property type="term" value="F:sterol transfer activity"/>
    <property type="evidence" value="ECO:0007669"/>
    <property type="project" value="UniProtKB-ARBA"/>
</dbReference>
<dbReference type="PROSITE" id="PS50003">
    <property type="entry name" value="PH_DOMAIN"/>
    <property type="match status" value="1"/>
</dbReference>
<dbReference type="GO" id="GO:0031965">
    <property type="term" value="C:nuclear membrane"/>
    <property type="evidence" value="ECO:0007669"/>
    <property type="project" value="TreeGrafter"/>
</dbReference>
<feature type="compositionally biased region" description="Basic and acidic residues" evidence="13">
    <location>
        <begin position="820"/>
        <end position="858"/>
    </location>
</feature>
<comment type="caution">
    <text evidence="15">The sequence shown here is derived from an EMBL/GenBank/DDBJ whole genome shotgun (WGS) entry which is preliminary data.</text>
</comment>
<evidence type="ECO:0000256" key="11">
    <source>
        <dbReference type="ARBA" id="ARBA00023121"/>
    </source>
</evidence>
<evidence type="ECO:0000256" key="13">
    <source>
        <dbReference type="SAM" id="MobiDB-lite"/>
    </source>
</evidence>
<evidence type="ECO:0000313" key="16">
    <source>
        <dbReference type="Proteomes" id="UP000324091"/>
    </source>
</evidence>
<evidence type="ECO:0000313" key="15">
    <source>
        <dbReference type="EMBL" id="TWW82136.1"/>
    </source>
</evidence>
<keyword evidence="5" id="KW-0813">Transport</keyword>